<evidence type="ECO:0000313" key="2">
    <source>
        <dbReference type="EMBL" id="MDW5593703.1"/>
    </source>
</evidence>
<dbReference type="EMBL" id="JAWSTH010000008">
    <property type="protein sequence ID" value="MDW5593703.1"/>
    <property type="molecule type" value="Genomic_DNA"/>
</dbReference>
<proteinExistence type="predicted"/>
<dbReference type="Proteomes" id="UP001284601">
    <property type="component" value="Unassembled WGS sequence"/>
</dbReference>
<dbReference type="Gene3D" id="2.60.120.10">
    <property type="entry name" value="Jelly Rolls"/>
    <property type="match status" value="1"/>
</dbReference>
<dbReference type="InterPro" id="IPR053146">
    <property type="entry name" value="QDO-like"/>
</dbReference>
<gene>
    <name evidence="2" type="ORF">R7226_05110</name>
</gene>
<dbReference type="InterPro" id="IPR013096">
    <property type="entry name" value="Cupin_2"/>
</dbReference>
<feature type="domain" description="Cupin type-2" evidence="1">
    <location>
        <begin position="41"/>
        <end position="110"/>
    </location>
</feature>
<evidence type="ECO:0000313" key="3">
    <source>
        <dbReference type="Proteomes" id="UP001284601"/>
    </source>
</evidence>
<dbReference type="SUPFAM" id="SSF51182">
    <property type="entry name" value="RmlC-like cupins"/>
    <property type="match status" value="1"/>
</dbReference>
<reference evidence="3" key="1">
    <citation type="submission" date="2023-07" db="EMBL/GenBank/DDBJ databases">
        <title>Conexibacter stalactiti sp. nov., isolated from stalactites in a lava cave and emended description of the genus Conexibacter.</title>
        <authorList>
            <person name="Lee S.D."/>
        </authorList>
    </citation>
    <scope>NUCLEOTIDE SEQUENCE [LARGE SCALE GENOMIC DNA]</scope>
    <source>
        <strain evidence="3">KCTC 39840</strain>
    </source>
</reference>
<accession>A0ABU4HK51</accession>
<dbReference type="InterPro" id="IPR011051">
    <property type="entry name" value="RmlC_Cupin_sf"/>
</dbReference>
<evidence type="ECO:0000259" key="1">
    <source>
        <dbReference type="Pfam" id="PF07883"/>
    </source>
</evidence>
<dbReference type="RefSeq" id="WP_318595962.1">
    <property type="nucleotide sequence ID" value="NZ_JAWSTH010000008.1"/>
</dbReference>
<dbReference type="PANTHER" id="PTHR36440:SF1">
    <property type="entry name" value="PUTATIVE (AFU_ORTHOLOGUE AFUA_8G07350)-RELATED"/>
    <property type="match status" value="1"/>
</dbReference>
<organism evidence="2 3">
    <name type="scientific">Conexibacter stalactiti</name>
    <dbReference type="NCBI Taxonomy" id="1940611"/>
    <lineage>
        <taxon>Bacteria</taxon>
        <taxon>Bacillati</taxon>
        <taxon>Actinomycetota</taxon>
        <taxon>Thermoleophilia</taxon>
        <taxon>Solirubrobacterales</taxon>
        <taxon>Conexibacteraceae</taxon>
        <taxon>Conexibacter</taxon>
    </lineage>
</organism>
<dbReference type="PANTHER" id="PTHR36440">
    <property type="entry name" value="PUTATIVE (AFU_ORTHOLOGUE AFUA_8G07350)-RELATED"/>
    <property type="match status" value="1"/>
</dbReference>
<comment type="caution">
    <text evidence="2">The sequence shown here is derived from an EMBL/GenBank/DDBJ whole genome shotgun (WGS) entry which is preliminary data.</text>
</comment>
<sequence length="125" mass="13450">MSERAIILPPGAGRAYEIGPMRGVFKADGPESGDRYCVSEWSVAPHGSGPGAHLHEHNEELFLVTEGTMAFRVGDEWIDAPCGTFLRIPAGMLHDFENRTAEPATAFNVFIPGGFEASFAEWAGG</sequence>
<name>A0ABU4HK51_9ACTN</name>
<dbReference type="InterPro" id="IPR014710">
    <property type="entry name" value="RmlC-like_jellyroll"/>
</dbReference>
<protein>
    <submittedName>
        <fullName evidence="2">Cupin domain-containing protein</fullName>
    </submittedName>
</protein>
<keyword evidence="3" id="KW-1185">Reference proteome</keyword>
<dbReference type="Pfam" id="PF07883">
    <property type="entry name" value="Cupin_2"/>
    <property type="match status" value="1"/>
</dbReference>